<dbReference type="InterPro" id="IPR014998">
    <property type="entry name" value="DUF1848"/>
</dbReference>
<organism evidence="1 2">
    <name type="scientific">Candidatus Eisenbergiella intestinigallinarum</name>
    <dbReference type="NCBI Taxonomy" id="2838549"/>
    <lineage>
        <taxon>Bacteria</taxon>
        <taxon>Bacillati</taxon>
        <taxon>Bacillota</taxon>
        <taxon>Clostridia</taxon>
        <taxon>Lachnospirales</taxon>
        <taxon>Lachnospiraceae</taxon>
        <taxon>Eisenbergiella</taxon>
    </lineage>
</organism>
<dbReference type="Proteomes" id="UP000823922">
    <property type="component" value="Unassembled WGS sequence"/>
</dbReference>
<comment type="caution">
    <text evidence="1">The sequence shown here is derived from an EMBL/GenBank/DDBJ whole genome shotgun (WGS) entry which is preliminary data.</text>
</comment>
<proteinExistence type="predicted"/>
<evidence type="ECO:0000313" key="1">
    <source>
        <dbReference type="EMBL" id="HJC89054.1"/>
    </source>
</evidence>
<reference evidence="1" key="2">
    <citation type="submission" date="2021-04" db="EMBL/GenBank/DDBJ databases">
        <authorList>
            <person name="Gilroy R."/>
        </authorList>
    </citation>
    <scope>NUCLEOTIDE SEQUENCE</scope>
    <source>
        <strain evidence="1">ChiBcec1-1630</strain>
    </source>
</reference>
<dbReference type="EMBL" id="DWVS01000354">
    <property type="protein sequence ID" value="HJC89054.1"/>
    <property type="molecule type" value="Genomic_DNA"/>
</dbReference>
<accession>A0A9D2TUD6</accession>
<dbReference type="AlphaFoldDB" id="A0A9D2TUD6"/>
<protein>
    <submittedName>
        <fullName evidence="1">DUF1848 family protein</fullName>
    </submittedName>
</protein>
<dbReference type="Pfam" id="PF08902">
    <property type="entry name" value="DUF1848"/>
    <property type="match status" value="1"/>
</dbReference>
<sequence length="89" mass="9974">MVVSFVDLYAKLKGTEVKEIREEQVRRLAQMIGRIAGAHGMRIQTCCEGWDLREYGIEQGGCLDERLLEQTCGCGLDLKPDRGQRKGCG</sequence>
<evidence type="ECO:0000313" key="2">
    <source>
        <dbReference type="Proteomes" id="UP000823922"/>
    </source>
</evidence>
<reference evidence="1" key="1">
    <citation type="journal article" date="2021" name="PeerJ">
        <title>Extensive microbial diversity within the chicken gut microbiome revealed by metagenomics and culture.</title>
        <authorList>
            <person name="Gilroy R."/>
            <person name="Ravi A."/>
            <person name="Getino M."/>
            <person name="Pursley I."/>
            <person name="Horton D.L."/>
            <person name="Alikhan N.F."/>
            <person name="Baker D."/>
            <person name="Gharbi K."/>
            <person name="Hall N."/>
            <person name="Watson M."/>
            <person name="Adriaenssens E.M."/>
            <person name="Foster-Nyarko E."/>
            <person name="Jarju S."/>
            <person name="Secka A."/>
            <person name="Antonio M."/>
            <person name="Oren A."/>
            <person name="Chaudhuri R.R."/>
            <person name="La Ragione R."/>
            <person name="Hildebrand F."/>
            <person name="Pallen M.J."/>
        </authorList>
    </citation>
    <scope>NUCLEOTIDE SEQUENCE</scope>
    <source>
        <strain evidence="1">ChiBcec1-1630</strain>
    </source>
</reference>
<name>A0A9D2TUD6_9FIRM</name>
<gene>
    <name evidence="1" type="ORF">H9926_13705</name>
</gene>